<protein>
    <submittedName>
        <fullName evidence="2">Uncharacterized protein</fullName>
    </submittedName>
</protein>
<keyword evidence="1" id="KW-1133">Transmembrane helix</keyword>
<feature type="transmembrane region" description="Helical" evidence="1">
    <location>
        <begin position="183"/>
        <end position="201"/>
    </location>
</feature>
<keyword evidence="1" id="KW-0812">Transmembrane</keyword>
<dbReference type="EMBL" id="MN739747">
    <property type="protein sequence ID" value="QHT24685.1"/>
    <property type="molecule type" value="Genomic_DNA"/>
</dbReference>
<feature type="transmembrane region" description="Helical" evidence="1">
    <location>
        <begin position="246"/>
        <end position="270"/>
    </location>
</feature>
<feature type="transmembrane region" description="Helical" evidence="1">
    <location>
        <begin position="295"/>
        <end position="321"/>
    </location>
</feature>
<feature type="transmembrane region" description="Helical" evidence="1">
    <location>
        <begin position="110"/>
        <end position="129"/>
    </location>
</feature>
<evidence type="ECO:0000256" key="1">
    <source>
        <dbReference type="SAM" id="Phobius"/>
    </source>
</evidence>
<evidence type="ECO:0000313" key="2">
    <source>
        <dbReference type="EMBL" id="QHT24685.1"/>
    </source>
</evidence>
<accession>A0A6C0EBC9</accession>
<keyword evidence="1" id="KW-0472">Membrane</keyword>
<dbReference type="AlphaFoldDB" id="A0A6C0EBC9"/>
<sequence length="370" mass="43147">MEQSCFCGTDKYAYPSICNRIFCCLCNGEKEKLITLDCCGKYVHRSCFINSAIIRSNNIINSKDTLETTTFAEIQICHYCQKPYDKKQFPNIPHANEEITLNHKMKVCTFVKYIMLLLATILTFSNALADNILLASNRNNGMNLYKNIFVSNCESNYTGNYTNVDDINNYCSDSFYDETVWKMWIVCITSIFGFVVYCTVYDMRWQMHFELVKNFLENRNAIRDTGFIIQHYKDAINNHKDIYKKFVLNLIVLALELTWQLAYLIIIVGYNKWYIPSHTFEDTTVEEARKLLLNYIPILCLFNIFWICFAVGLVITIYALIGGCMICLRGCFELWKEEREVSRNKIRIGETNIKLYAIDVDDSLKKSNIV</sequence>
<organism evidence="2">
    <name type="scientific">viral metagenome</name>
    <dbReference type="NCBI Taxonomy" id="1070528"/>
    <lineage>
        <taxon>unclassified sequences</taxon>
        <taxon>metagenomes</taxon>
        <taxon>organismal metagenomes</taxon>
    </lineage>
</organism>
<name>A0A6C0EBC9_9ZZZZ</name>
<reference evidence="2" key="1">
    <citation type="journal article" date="2020" name="Nature">
        <title>Giant virus diversity and host interactions through global metagenomics.</title>
        <authorList>
            <person name="Schulz F."/>
            <person name="Roux S."/>
            <person name="Paez-Espino D."/>
            <person name="Jungbluth S."/>
            <person name="Walsh D.A."/>
            <person name="Denef V.J."/>
            <person name="McMahon K.D."/>
            <person name="Konstantinidis K.T."/>
            <person name="Eloe-Fadrosh E.A."/>
            <person name="Kyrpides N.C."/>
            <person name="Woyke T."/>
        </authorList>
    </citation>
    <scope>NUCLEOTIDE SEQUENCE</scope>
    <source>
        <strain evidence="2">GVMAG-M-3300023179-150</strain>
    </source>
</reference>
<proteinExistence type="predicted"/>